<reference evidence="1 2" key="1">
    <citation type="journal article" date="2023" name="Science">
        <title>Complex scaffold remodeling in plant triterpene biosynthesis.</title>
        <authorList>
            <person name="De La Pena R."/>
            <person name="Hodgson H."/>
            <person name="Liu J.C."/>
            <person name="Stephenson M.J."/>
            <person name="Martin A.C."/>
            <person name="Owen C."/>
            <person name="Harkess A."/>
            <person name="Leebens-Mack J."/>
            <person name="Jimenez L.E."/>
            <person name="Osbourn A."/>
            <person name="Sattely E.S."/>
        </authorList>
    </citation>
    <scope>NUCLEOTIDE SEQUENCE [LARGE SCALE GENOMIC DNA]</scope>
    <source>
        <strain evidence="2">cv. JPN11</strain>
        <tissue evidence="1">Leaf</tissue>
    </source>
</reference>
<name>A0ACC1YNP7_MELAZ</name>
<organism evidence="1 2">
    <name type="scientific">Melia azedarach</name>
    <name type="common">Chinaberry tree</name>
    <dbReference type="NCBI Taxonomy" id="155640"/>
    <lineage>
        <taxon>Eukaryota</taxon>
        <taxon>Viridiplantae</taxon>
        <taxon>Streptophyta</taxon>
        <taxon>Embryophyta</taxon>
        <taxon>Tracheophyta</taxon>
        <taxon>Spermatophyta</taxon>
        <taxon>Magnoliopsida</taxon>
        <taxon>eudicotyledons</taxon>
        <taxon>Gunneridae</taxon>
        <taxon>Pentapetalae</taxon>
        <taxon>rosids</taxon>
        <taxon>malvids</taxon>
        <taxon>Sapindales</taxon>
        <taxon>Meliaceae</taxon>
        <taxon>Melia</taxon>
    </lineage>
</organism>
<sequence length="617" mass="67515">MDLESERSALESVEDNEEVSQGTVSHVKDDSITNNGSCSDETSKLGTSDNHVTDAVPVNYHENDFQSEQRLSSLSPAMKSPSGGSPPTTKGYGLRKWRRIKRDVVKDAGPSVDSSKILKRGLSGSVNPTNPLRMSSAEIRQNSDGSVGSANVVKNVGVVDGFATRASSLDSRFAVGSAFAAGTDSENSEDRSSKSSTAASAPKLKYELPAASGYVRERNRMKNLSGKSGGNPTQRVQQGKSQAESSKKPRGEKVKIEKENSHSSMESDSRSSNFVFMQGAFSVTSNGRQSGRSMNYDGENSDDAHASEQFSEEVQTGYTKENAEEVEDLSQDDLAADLSWNAREEKSENERPSKDRDPLVESLLTLHSVQEALEKEVQKLGEIGKDAVLLHDNSFKGSSVPADSTSTDPIHGPSSSDKLSSDKIGEGASSFLEMQVLSLTQNVKHLESKLEEARALLEVKEMKVSELEATLNNSKPLKEESGSTIELQPEQSREMETELEGLFRQKIEAEIEYLALMRTIEKLRVASGDELETLAEEQAQMLDKLGEAENKAEVLKKQAEELEKYCGDILGTEIVLKMQKRVWKVTSCFIIQFILLVLVFWLFILQLSPHSGVVVPT</sequence>
<accession>A0ACC1YNP7</accession>
<gene>
    <name evidence="1" type="ORF">OWV82_004316</name>
</gene>
<evidence type="ECO:0000313" key="2">
    <source>
        <dbReference type="Proteomes" id="UP001164539"/>
    </source>
</evidence>
<protein>
    <submittedName>
        <fullName evidence="1">WPP domain-interacting protein</fullName>
    </submittedName>
</protein>
<dbReference type="EMBL" id="CM051395">
    <property type="protein sequence ID" value="KAJ4725440.1"/>
    <property type="molecule type" value="Genomic_DNA"/>
</dbReference>
<comment type="caution">
    <text evidence="1">The sequence shown here is derived from an EMBL/GenBank/DDBJ whole genome shotgun (WGS) entry which is preliminary data.</text>
</comment>
<dbReference type="Proteomes" id="UP001164539">
    <property type="component" value="Chromosome 2"/>
</dbReference>
<evidence type="ECO:0000313" key="1">
    <source>
        <dbReference type="EMBL" id="KAJ4725440.1"/>
    </source>
</evidence>
<proteinExistence type="predicted"/>
<keyword evidence="2" id="KW-1185">Reference proteome</keyword>